<keyword evidence="1" id="KW-1133">Transmembrane helix</keyword>
<dbReference type="EMBL" id="CP054143">
    <property type="protein sequence ID" value="QKJ66131.1"/>
    <property type="molecule type" value="Genomic_DNA"/>
</dbReference>
<feature type="transmembrane region" description="Helical" evidence="1">
    <location>
        <begin position="356"/>
        <end position="380"/>
    </location>
</feature>
<protein>
    <submittedName>
        <fullName evidence="2">Chain-length determining protein</fullName>
    </submittedName>
</protein>
<dbReference type="PANTHER" id="PTHR32309:SF13">
    <property type="entry name" value="FERRIC ENTEROBACTIN TRANSPORT PROTEIN FEPE"/>
    <property type="match status" value="1"/>
</dbReference>
<reference evidence="2 3" key="1">
    <citation type="submission" date="2020-05" db="EMBL/GenBank/DDBJ databases">
        <title>Complete genome sequence of Deefgea sp. D17.</title>
        <authorList>
            <person name="Bae J.-W."/>
            <person name="Han J.E."/>
        </authorList>
    </citation>
    <scope>NUCLEOTIDE SEQUENCE [LARGE SCALE GENOMIC DNA]</scope>
    <source>
        <strain evidence="2 3">D17</strain>
    </source>
</reference>
<dbReference type="PANTHER" id="PTHR32309">
    <property type="entry name" value="TYROSINE-PROTEIN KINASE"/>
    <property type="match status" value="1"/>
</dbReference>
<keyword evidence="1" id="KW-0812">Transmembrane</keyword>
<evidence type="ECO:0000256" key="1">
    <source>
        <dbReference type="SAM" id="Phobius"/>
    </source>
</evidence>
<accession>A0A6M8SN69</accession>
<evidence type="ECO:0000313" key="2">
    <source>
        <dbReference type="EMBL" id="QKJ66131.1"/>
    </source>
</evidence>
<feature type="transmembrane region" description="Helical" evidence="1">
    <location>
        <begin position="29"/>
        <end position="48"/>
    </location>
</feature>
<proteinExistence type="predicted"/>
<sequence>MNAITGPAKPFKLLANQQVRNIGLFLAKYKVFTIAFICCLGAAMYWGLLASHRYVSTAHVIVQRTDFASSQAMDFGSILSGVNSGGRTDQLQLREYLLSLDMLRLLDKQLQLRKHYSDANNDIISRMWDSQAEQESFHKYFLSRVSVEYDDYAGVLMIKAVAFEPKMAQAIVAAMIANGEVFMNQIGQNLARDQVGFLEKQVLLLNSRMLAEESKLIAFQNKNKLVSPQYSAETAAGIVTTLEGRLAELKTKKTAMLAYLNADAPTVVETDAQISAVEQQINSEKAKLTSTAGTALNKTVLDYKLLEGQAKLAEQVYRTALVALEKGRIEAARNIKKITVFQSASLPEYPLEPRRIYNTIVFILIALMVAGIVQLIVAIIRDHKD</sequence>
<keyword evidence="3" id="KW-1185">Reference proteome</keyword>
<dbReference type="RefSeq" id="WP_173532635.1">
    <property type="nucleotide sequence ID" value="NZ_CP054143.1"/>
</dbReference>
<dbReference type="KEGG" id="dee:HQN60_05050"/>
<dbReference type="GO" id="GO:0004713">
    <property type="term" value="F:protein tyrosine kinase activity"/>
    <property type="evidence" value="ECO:0007669"/>
    <property type="project" value="TreeGrafter"/>
</dbReference>
<keyword evidence="1" id="KW-0472">Membrane</keyword>
<evidence type="ECO:0000313" key="3">
    <source>
        <dbReference type="Proteomes" id="UP000504844"/>
    </source>
</evidence>
<gene>
    <name evidence="2" type="ORF">HQN60_05050</name>
</gene>
<dbReference type="GO" id="GO:0005886">
    <property type="term" value="C:plasma membrane"/>
    <property type="evidence" value="ECO:0007669"/>
    <property type="project" value="TreeGrafter"/>
</dbReference>
<name>A0A6M8SN69_9NEIS</name>
<dbReference type="InterPro" id="IPR050445">
    <property type="entry name" value="Bact_polysacc_biosynth/exp"/>
</dbReference>
<organism evidence="2 3">
    <name type="scientific">Deefgea piscis</name>
    <dbReference type="NCBI Taxonomy" id="2739061"/>
    <lineage>
        <taxon>Bacteria</taxon>
        <taxon>Pseudomonadati</taxon>
        <taxon>Pseudomonadota</taxon>
        <taxon>Betaproteobacteria</taxon>
        <taxon>Neisseriales</taxon>
        <taxon>Chitinibacteraceae</taxon>
        <taxon>Deefgea</taxon>
    </lineage>
</organism>
<dbReference type="Proteomes" id="UP000504844">
    <property type="component" value="Chromosome"/>
</dbReference>
<dbReference type="AlphaFoldDB" id="A0A6M8SN69"/>